<feature type="domain" description="4Fe4S-binding SPASM" evidence="1">
    <location>
        <begin position="124"/>
        <end position="187"/>
    </location>
</feature>
<dbReference type="PANTHER" id="PTHR11228:SF27">
    <property type="entry name" value="GLYCYL-RADICAL ENZYME ACTIVATING ENZYME MJ1227-RELATED"/>
    <property type="match status" value="1"/>
</dbReference>
<dbReference type="SUPFAM" id="SSF102114">
    <property type="entry name" value="Radical SAM enzymes"/>
    <property type="match status" value="1"/>
</dbReference>
<evidence type="ECO:0000259" key="1">
    <source>
        <dbReference type="Pfam" id="PF13186"/>
    </source>
</evidence>
<dbReference type="InterPro" id="IPR023885">
    <property type="entry name" value="4Fe4S-binding_SPASM_dom"/>
</dbReference>
<dbReference type="Proteomes" id="UP001141458">
    <property type="component" value="Unassembled WGS sequence"/>
</dbReference>
<sequence length="219" mass="25711">MGIDSNKIIKTLDLLFSNSVQFAVNTVYFNQSYKDLENMLIFLEKYNIKKFTIAVFVKTKSKYNSVKEDFLKIKNLKEDLYKFIVKNNLKINLKIEGCMLYFAYNYLAYNDIKVSNIQKLEYGCEVGQTKLEILSNGVISGCPAHTHLDKNTNNVFKKTIKYVWNNNKDLEYYRNLKNKDPCCNNCKLNFFCNGGCPAERIKQQKTLNIENRRDDRCQF</sequence>
<dbReference type="EMBL" id="JANDZV010000006">
    <property type="protein sequence ID" value="MCZ7408101.1"/>
    <property type="molecule type" value="Genomic_DNA"/>
</dbReference>
<gene>
    <name evidence="2" type="ORF">NND69_07035</name>
</gene>
<dbReference type="PANTHER" id="PTHR11228">
    <property type="entry name" value="RADICAL SAM DOMAIN PROTEIN"/>
    <property type="match status" value="1"/>
</dbReference>
<protein>
    <submittedName>
        <fullName evidence="2">SPASM domain-containing protein</fullName>
    </submittedName>
</protein>
<dbReference type="Pfam" id="PF13186">
    <property type="entry name" value="SPASM"/>
    <property type="match status" value="1"/>
</dbReference>
<proteinExistence type="predicted"/>
<evidence type="ECO:0000313" key="2">
    <source>
        <dbReference type="EMBL" id="MCZ7408101.1"/>
    </source>
</evidence>
<dbReference type="NCBIfam" id="TIGR04085">
    <property type="entry name" value="rSAM_more_4Fe4S"/>
    <property type="match status" value="1"/>
</dbReference>
<dbReference type="InterPro" id="IPR050377">
    <property type="entry name" value="Radical_SAM_PqqE_MftC-like"/>
</dbReference>
<name>A0A9X3HCS9_9FIRM</name>
<accession>A0A9X3HCS9</accession>
<dbReference type="InterPro" id="IPR013785">
    <property type="entry name" value="Aldolase_TIM"/>
</dbReference>
<organism evidence="2 3">
    <name type="scientific">Parvimonas micra</name>
    <dbReference type="NCBI Taxonomy" id="33033"/>
    <lineage>
        <taxon>Bacteria</taxon>
        <taxon>Bacillati</taxon>
        <taxon>Bacillota</taxon>
        <taxon>Tissierellia</taxon>
        <taxon>Tissierellales</taxon>
        <taxon>Peptoniphilaceae</taxon>
        <taxon>Parvimonas</taxon>
    </lineage>
</organism>
<comment type="caution">
    <text evidence="2">The sequence shown here is derived from an EMBL/GenBank/DDBJ whole genome shotgun (WGS) entry which is preliminary data.</text>
</comment>
<evidence type="ECO:0000313" key="3">
    <source>
        <dbReference type="Proteomes" id="UP001141458"/>
    </source>
</evidence>
<dbReference type="InterPro" id="IPR058240">
    <property type="entry name" value="rSAM_sf"/>
</dbReference>
<reference evidence="2" key="1">
    <citation type="submission" date="2022-07" db="EMBL/GenBank/DDBJ databases">
        <title>Parvimonas micra travels from the subgingival sulcus of the human oral cavity to the colorectal adenocarcinoma.</title>
        <authorList>
            <person name="Conde-Perez K."/>
            <person name="Buetas E."/>
            <person name="Aja-Macaya P."/>
            <person name="Martin-De Arribas E."/>
            <person name="Iglesias-Corras I."/>
            <person name="Trigo-Tasende N."/>
            <person name="Nasser-Ali M."/>
            <person name="Estevez L.S."/>
            <person name="Rumbo-Feal S."/>
            <person name="Otero-Alen B."/>
            <person name="Noguera J.F."/>
            <person name="Concha A."/>
            <person name="Pardinas-Lopez S."/>
            <person name="Carda-Dieguez M."/>
            <person name="Gomez-Randulfe I."/>
            <person name="Martinez-Lago N."/>
            <person name="Ladra S."/>
            <person name="Aparicio L.A."/>
            <person name="Bou G."/>
            <person name="Mira A."/>
            <person name="Vallejo J.A."/>
            <person name="Poza M."/>
        </authorList>
    </citation>
    <scope>NUCLEOTIDE SEQUENCE</scope>
    <source>
        <strain evidence="2">PM79KC-AC-4</strain>
    </source>
</reference>
<dbReference type="Gene3D" id="3.20.20.70">
    <property type="entry name" value="Aldolase class I"/>
    <property type="match status" value="1"/>
</dbReference>
<dbReference type="AlphaFoldDB" id="A0A9X3HCS9"/>